<dbReference type="SMART" id="SM00388">
    <property type="entry name" value="HisKA"/>
    <property type="match status" value="1"/>
</dbReference>
<evidence type="ECO:0000256" key="1">
    <source>
        <dbReference type="ARBA" id="ARBA00000085"/>
    </source>
</evidence>
<keyword evidence="8" id="KW-0902">Two-component regulatory system</keyword>
<dbReference type="Proteomes" id="UP000430634">
    <property type="component" value="Unassembled WGS sequence"/>
</dbReference>
<dbReference type="SMART" id="SM00387">
    <property type="entry name" value="HATPase_c"/>
    <property type="match status" value="1"/>
</dbReference>
<accession>A0A6I3SYM2</accession>
<sequence>MLGFAQCPRNHAAMTFASDQFNQPERLSPLAQHLLRLRDTVLDNWTNAVQLTIPPARALYVPVLINTLPVFYDNLVQVLSPGYPRCAGDPGDNLPAAHGDERARLTQYSPRDVVREYQVFRNILIAACVADGIALQPSEHALINEFIDSAIQEALTAYVARQNEFRERYLAALAHDIRNPLSNIGMAAQLILARQDSAGAHALAGRIVDNVAATDTLIREILDGATAYHGEQLRIELAQWDMLVLARDVAGAVPGHPVVVQGDSVLGYWSGAHVRRALQNLVGNAVKYGVDGEAPTMLVSATHGRVQVSVHNDGEPIAPERLHQILQPFQRAACGSEGWGLGLHFVRSVAECHAGSVTVDSSAARGTTVTLDLPVDPRPLVELAAGGAGPH</sequence>
<gene>
    <name evidence="10" type="ORF">GM672_15670</name>
</gene>
<evidence type="ECO:0000256" key="7">
    <source>
        <dbReference type="ARBA" id="ARBA00022840"/>
    </source>
</evidence>
<dbReference type="GO" id="GO:0030295">
    <property type="term" value="F:protein kinase activator activity"/>
    <property type="evidence" value="ECO:0007669"/>
    <property type="project" value="TreeGrafter"/>
</dbReference>
<evidence type="ECO:0000313" key="11">
    <source>
        <dbReference type="Proteomes" id="UP000430634"/>
    </source>
</evidence>
<evidence type="ECO:0000256" key="4">
    <source>
        <dbReference type="ARBA" id="ARBA00022679"/>
    </source>
</evidence>
<dbReference type="GO" id="GO:0007234">
    <property type="term" value="P:osmosensory signaling via phosphorelay pathway"/>
    <property type="evidence" value="ECO:0007669"/>
    <property type="project" value="TreeGrafter"/>
</dbReference>
<dbReference type="SUPFAM" id="SSF47384">
    <property type="entry name" value="Homodimeric domain of signal transducing histidine kinase"/>
    <property type="match status" value="1"/>
</dbReference>
<dbReference type="Pfam" id="PF00512">
    <property type="entry name" value="HisKA"/>
    <property type="match status" value="1"/>
</dbReference>
<dbReference type="InterPro" id="IPR050351">
    <property type="entry name" value="BphY/WalK/GraS-like"/>
</dbReference>
<keyword evidence="3" id="KW-0597">Phosphoprotein</keyword>
<evidence type="ECO:0000259" key="9">
    <source>
        <dbReference type="PROSITE" id="PS50109"/>
    </source>
</evidence>
<evidence type="ECO:0000256" key="2">
    <source>
        <dbReference type="ARBA" id="ARBA00012438"/>
    </source>
</evidence>
<evidence type="ECO:0000256" key="6">
    <source>
        <dbReference type="ARBA" id="ARBA00022777"/>
    </source>
</evidence>
<keyword evidence="6 10" id="KW-0418">Kinase</keyword>
<comment type="catalytic activity">
    <reaction evidence="1">
        <text>ATP + protein L-histidine = ADP + protein N-phospho-L-histidine.</text>
        <dbReference type="EC" id="2.7.13.3"/>
    </reaction>
</comment>
<name>A0A6I3SYM2_9BURK</name>
<keyword evidence="7" id="KW-0067">ATP-binding</keyword>
<proteinExistence type="predicted"/>
<dbReference type="GO" id="GO:0000156">
    <property type="term" value="F:phosphorelay response regulator activity"/>
    <property type="evidence" value="ECO:0007669"/>
    <property type="project" value="TreeGrafter"/>
</dbReference>
<dbReference type="InterPro" id="IPR004358">
    <property type="entry name" value="Sig_transdc_His_kin-like_C"/>
</dbReference>
<dbReference type="InterPro" id="IPR005467">
    <property type="entry name" value="His_kinase_dom"/>
</dbReference>
<organism evidence="10 11">
    <name type="scientific">Pseudoduganella buxea</name>
    <dbReference type="NCBI Taxonomy" id="1949069"/>
    <lineage>
        <taxon>Bacteria</taxon>
        <taxon>Pseudomonadati</taxon>
        <taxon>Pseudomonadota</taxon>
        <taxon>Betaproteobacteria</taxon>
        <taxon>Burkholderiales</taxon>
        <taxon>Oxalobacteraceae</taxon>
        <taxon>Telluria group</taxon>
        <taxon>Pseudoduganella</taxon>
    </lineage>
</organism>
<dbReference type="InterPro" id="IPR036890">
    <property type="entry name" value="HATPase_C_sf"/>
</dbReference>
<dbReference type="SUPFAM" id="SSF55874">
    <property type="entry name" value="ATPase domain of HSP90 chaperone/DNA topoisomerase II/histidine kinase"/>
    <property type="match status" value="1"/>
</dbReference>
<dbReference type="EMBL" id="WNKZ01000044">
    <property type="protein sequence ID" value="MTV54169.1"/>
    <property type="molecule type" value="Genomic_DNA"/>
</dbReference>
<evidence type="ECO:0000256" key="8">
    <source>
        <dbReference type="ARBA" id="ARBA00023012"/>
    </source>
</evidence>
<dbReference type="PRINTS" id="PR00344">
    <property type="entry name" value="BCTRLSENSOR"/>
</dbReference>
<dbReference type="InterPro" id="IPR003594">
    <property type="entry name" value="HATPase_dom"/>
</dbReference>
<dbReference type="EC" id="2.7.13.3" evidence="2"/>
<dbReference type="AlphaFoldDB" id="A0A6I3SYM2"/>
<dbReference type="OrthoDB" id="8556618at2"/>
<evidence type="ECO:0000313" key="10">
    <source>
        <dbReference type="EMBL" id="MTV54169.1"/>
    </source>
</evidence>
<dbReference type="PANTHER" id="PTHR42878">
    <property type="entry name" value="TWO-COMPONENT HISTIDINE KINASE"/>
    <property type="match status" value="1"/>
</dbReference>
<feature type="domain" description="Histidine kinase" evidence="9">
    <location>
        <begin position="172"/>
        <end position="377"/>
    </location>
</feature>
<dbReference type="GO" id="GO:0000155">
    <property type="term" value="F:phosphorelay sensor kinase activity"/>
    <property type="evidence" value="ECO:0007669"/>
    <property type="project" value="InterPro"/>
</dbReference>
<dbReference type="PANTHER" id="PTHR42878:SF7">
    <property type="entry name" value="SENSOR HISTIDINE KINASE GLRK"/>
    <property type="match status" value="1"/>
</dbReference>
<dbReference type="Pfam" id="PF02518">
    <property type="entry name" value="HATPase_c"/>
    <property type="match status" value="1"/>
</dbReference>
<comment type="caution">
    <text evidence="10">The sequence shown here is derived from an EMBL/GenBank/DDBJ whole genome shotgun (WGS) entry which is preliminary data.</text>
</comment>
<dbReference type="Gene3D" id="3.30.565.10">
    <property type="entry name" value="Histidine kinase-like ATPase, C-terminal domain"/>
    <property type="match status" value="1"/>
</dbReference>
<keyword evidence="4" id="KW-0808">Transferase</keyword>
<evidence type="ECO:0000256" key="3">
    <source>
        <dbReference type="ARBA" id="ARBA00022553"/>
    </source>
</evidence>
<dbReference type="Gene3D" id="1.10.287.130">
    <property type="match status" value="1"/>
</dbReference>
<dbReference type="InterPro" id="IPR036097">
    <property type="entry name" value="HisK_dim/P_sf"/>
</dbReference>
<reference evidence="10 11" key="1">
    <citation type="submission" date="2019-11" db="EMBL/GenBank/DDBJ databases">
        <title>Type strains purchased from KCTC, JCM and DSMZ.</title>
        <authorList>
            <person name="Lu H."/>
        </authorList>
    </citation>
    <scope>NUCLEOTIDE SEQUENCE [LARGE SCALE GENOMIC DNA]</scope>
    <source>
        <strain evidence="10 11">KCTC 52429</strain>
    </source>
</reference>
<dbReference type="CDD" id="cd00082">
    <property type="entry name" value="HisKA"/>
    <property type="match status" value="1"/>
</dbReference>
<dbReference type="GO" id="GO:0005524">
    <property type="term" value="F:ATP binding"/>
    <property type="evidence" value="ECO:0007669"/>
    <property type="project" value="UniProtKB-KW"/>
</dbReference>
<protein>
    <recommendedName>
        <fullName evidence="2">histidine kinase</fullName>
        <ecNumber evidence="2">2.7.13.3</ecNumber>
    </recommendedName>
</protein>
<dbReference type="PROSITE" id="PS50109">
    <property type="entry name" value="HIS_KIN"/>
    <property type="match status" value="1"/>
</dbReference>
<keyword evidence="5" id="KW-0547">Nucleotide-binding</keyword>
<evidence type="ECO:0000256" key="5">
    <source>
        <dbReference type="ARBA" id="ARBA00022741"/>
    </source>
</evidence>
<dbReference type="InterPro" id="IPR003661">
    <property type="entry name" value="HisK_dim/P_dom"/>
</dbReference>